<comment type="caution">
    <text evidence="2">The sequence shown here is derived from an EMBL/GenBank/DDBJ whole genome shotgun (WGS) entry which is preliminary data.</text>
</comment>
<dbReference type="Pfam" id="PF11510">
    <property type="entry name" value="FA_FANCE"/>
    <property type="match status" value="1"/>
</dbReference>
<dbReference type="STRING" id="1202772.A0A1V9YP97"/>
<dbReference type="Proteomes" id="UP000243579">
    <property type="component" value="Unassembled WGS sequence"/>
</dbReference>
<organism evidence="2 3">
    <name type="scientific">Achlya hypogyna</name>
    <name type="common">Oomycete</name>
    <name type="synonym">Protoachlya hypogyna</name>
    <dbReference type="NCBI Taxonomy" id="1202772"/>
    <lineage>
        <taxon>Eukaryota</taxon>
        <taxon>Sar</taxon>
        <taxon>Stramenopiles</taxon>
        <taxon>Oomycota</taxon>
        <taxon>Saprolegniomycetes</taxon>
        <taxon>Saprolegniales</taxon>
        <taxon>Achlyaceae</taxon>
        <taxon>Achlya</taxon>
    </lineage>
</organism>
<dbReference type="OrthoDB" id="3247158at2759"/>
<evidence type="ECO:0000313" key="3">
    <source>
        <dbReference type="Proteomes" id="UP000243579"/>
    </source>
</evidence>
<dbReference type="InterPro" id="IPR039685">
    <property type="entry name" value="FANCE"/>
</dbReference>
<feature type="domain" description="Fanconi Anaemia group E protein C-terminal" evidence="1">
    <location>
        <begin position="232"/>
        <end position="417"/>
    </location>
</feature>
<sequence>MEPTVTDLLLAAHRGVPGLVAFFDDHVGYMELLLSFLLDVSVQAQIPVVRKRDLWSALALRPKALRHVDATTKANAVQMLRSFDADAYVQSLAQLALGGSTPLPQLKHRPACIAPIFEFHMPTQEPTAEPAPKRAKTASSVAPECIEIDVDEASPLDLLEAKMIISQQDTVVDEPPVPMEAITLSPEHQTKVAGLAKAIGRMTPQVAGAVSAVCDDILAVCLEITTGPEPIIARLDLVNDALDLAALPDDATVVLCTKLLDAQWSLRASMHLVEQCLFRKVQAAPTAVSRGLVQVLSRVAADHPSVVSERLLVPIMTSPALAEKPPQCEVVTRIVRDGLPLFHIDTLLAKLFADRLQSPLHTSERMLLVIQTLFNLKANLTQETLDLVIETMETTVARHRTSVKFATVLFTVVAKYPELCRPHRDALLELVAKCQSAMAKTALRAIEKL</sequence>
<dbReference type="PANTHER" id="PTHR32094:SF5">
    <property type="entry name" value="FANCONI ANEMIA GROUP E PROTEIN"/>
    <property type="match status" value="1"/>
</dbReference>
<dbReference type="GO" id="GO:0036297">
    <property type="term" value="P:interstrand cross-link repair"/>
    <property type="evidence" value="ECO:0007669"/>
    <property type="project" value="InterPro"/>
</dbReference>
<dbReference type="EMBL" id="JNBR01001437">
    <property type="protein sequence ID" value="OQR87511.1"/>
    <property type="molecule type" value="Genomic_DNA"/>
</dbReference>
<keyword evidence="3" id="KW-1185">Reference proteome</keyword>
<dbReference type="InterPro" id="IPR021025">
    <property type="entry name" value="Fanconi_anaemia_gr_E_prot_C"/>
</dbReference>
<dbReference type="PANTHER" id="PTHR32094">
    <property type="entry name" value="FANCONI ANEMIA GROUP E PROTEIN"/>
    <property type="match status" value="1"/>
</dbReference>
<dbReference type="Gene3D" id="1.25.40.480">
    <property type="match status" value="1"/>
</dbReference>
<evidence type="ECO:0000259" key="1">
    <source>
        <dbReference type="Pfam" id="PF11510"/>
    </source>
</evidence>
<reference evidence="2 3" key="1">
    <citation type="journal article" date="2014" name="Genome Biol. Evol.">
        <title>The secreted proteins of Achlya hypogyna and Thraustotheca clavata identify the ancestral oomycete secretome and reveal gene acquisitions by horizontal gene transfer.</title>
        <authorList>
            <person name="Misner I."/>
            <person name="Blouin N."/>
            <person name="Leonard G."/>
            <person name="Richards T.A."/>
            <person name="Lane C.E."/>
        </authorList>
    </citation>
    <scope>NUCLEOTIDE SEQUENCE [LARGE SCALE GENOMIC DNA]</scope>
    <source>
        <strain evidence="2 3">ATCC 48635</strain>
    </source>
</reference>
<dbReference type="AlphaFoldDB" id="A0A1V9YP97"/>
<protein>
    <recommendedName>
        <fullName evidence="1">Fanconi Anaemia group E protein C-terminal domain-containing protein</fullName>
    </recommendedName>
</protein>
<proteinExistence type="predicted"/>
<evidence type="ECO:0000313" key="2">
    <source>
        <dbReference type="EMBL" id="OQR87511.1"/>
    </source>
</evidence>
<name>A0A1V9YP97_ACHHY</name>
<dbReference type="GO" id="GO:0043240">
    <property type="term" value="C:Fanconi anaemia nuclear complex"/>
    <property type="evidence" value="ECO:0007669"/>
    <property type="project" value="InterPro"/>
</dbReference>
<accession>A0A1V9YP97</accession>
<gene>
    <name evidence="2" type="ORF">ACHHYP_08702</name>
</gene>